<dbReference type="SMART" id="SM00060">
    <property type="entry name" value="FN3"/>
    <property type="match status" value="6"/>
</dbReference>
<dbReference type="InterPro" id="IPR036116">
    <property type="entry name" value="FN3_sf"/>
</dbReference>
<dbReference type="PROSITE" id="PS01186">
    <property type="entry name" value="EGF_2"/>
    <property type="match status" value="1"/>
</dbReference>
<dbReference type="RefSeq" id="XP_022293461.1">
    <property type="nucleotide sequence ID" value="XM_022437753.1"/>
</dbReference>
<proteinExistence type="predicted"/>
<evidence type="ECO:0000313" key="4">
    <source>
        <dbReference type="Proteomes" id="UP000694844"/>
    </source>
</evidence>
<dbReference type="PANTHER" id="PTHR16897:SF2">
    <property type="entry name" value="OS03G0226600 PROTEIN"/>
    <property type="match status" value="1"/>
</dbReference>
<dbReference type="Proteomes" id="UP000694844">
    <property type="component" value="Chromosome 7"/>
</dbReference>
<keyword evidence="4" id="KW-1185">Reference proteome</keyword>
<keyword evidence="1" id="KW-0732">Signal</keyword>
<feature type="domain" description="EGF-like" evidence="2 3">
    <location>
        <begin position="237"/>
        <end position="248"/>
    </location>
</feature>
<feature type="chain" id="PRO_5034885143" evidence="1">
    <location>
        <begin position="23"/>
        <end position="3487"/>
    </location>
</feature>
<dbReference type="InterPro" id="IPR003961">
    <property type="entry name" value="FN3_dom"/>
</dbReference>
<dbReference type="PROSITE" id="PS00022">
    <property type="entry name" value="EGF_1"/>
    <property type="match status" value="1"/>
</dbReference>
<accession>A0A8B8AQX5</accession>
<sequence>MGPNGLLTIACLLWAGKTLVKANSFEPQLVENGQNVLKVKVEDYVYGSGYYYYYHSFYYHNNNFIYCDYYGYYHSYHRHHYKRWRCNRITYKYKCMVGYRSLGLDHCPYAICSGQTNPTGACNQYAQVSTKFGWVWTYSGGSCVSPENCNNCNIYFYNDGPRCTVCPSIANCLEMKCYDTAASTICANCEGVVRDAPFYRAYVKNENEKQCLQACSWRSDSTRCYPGYCEGELAANCRCVQGFTGKHCEKMTEHANIVSNWFNLRHKHHVLNNPSGSVDAGPHPIVWSNYGGWNLAETVWNAQYVIQERLYTNSSHYIKTFVYGIIGASTVLNFTQNVVESVITYYNRTEWTNDTSFSNQTLAAGNMSSFENYTTVTDYNVTLVPKTIEIIEKYLCPKASKSDPSTSSFECKKNFSLESGSQPFNFSTGDTMTFTIEADIGGYLIMENREKAKNETHHLIGTTKTLQYVFRWDFVLPYHCVENQTNPEGCAEHLTVPDLTEKPEINITWDDWFDDLAGLQKYTYQIHTVSNRNNVLKEDGPLQQGGTGTIQLNETFKQLHLPGTGLYSIHLTAYDKAGNYKSARRFVLYDGNSHVSHNPYEHTRVATGSKETNYTWVIHNTTTIEVTWTKRFRNALHDHNKWLNEISESHGISDLFDDFNGSMSVRHFKNVYGCVDFMVGYSVYDGTGVRDSQPLTSVHDISTESETLTLDWSDGDKAILTVVAVDVFSKTLNDTLVVYRDATPPVIENLWLTRGDILNISVHRLEDFTEMTIEWMAYDYHSGIDSIYWRLYDNFTGENILHGHEDLFAQGSSQNLSECIVKYGAYSRGPNCYETNHWGAFHRHYQIKPEIKRDGGLVHGKDVGLHDSDYYLEVKATNKALLSTVLTKKITIDISPPHTGTVQDGIKGTDEVDFQQSKTLFAYWDGFFDKESGVMFYMYGFSDEPIPAADFQLDSNSSIIKETYSLHATHTVASEGTYYACVVAFNRALEPSEPVCSDGVTVTTYVPSVSEVDISSAHVQEGLVTDAGRTKYWVVGTNRHRRLIENPTTDCVNKAVSLSDVDILPVDYHRNGSAVTVNGSVFCNNTSSSPSITRPVLSKSSHIMLSWVSNETLIHDYEVGLASVAGSLAPDIQIYRSSKQHRHISFIHSDLPEGTPFYFVVKTISKANIIGTQSIGPCFLDTTPPTFTPPLTVKHESGYLVVSWNVNTFLDPDDPFPLNLQVALGHTPRGTQVQGFSPLQTGASCGLTKPPTCTAISMSDKKWGIHGNHTYYVTVKAENAAGLTTFCVSEPYIHNIQLPDKGIVMDVLNDEDFQFIDIEDIDFKSANYSLSAKWTGFYHAYMEVTYQFRAGTSPGAADVVQNKDVGKNESYTENGLSLSFFTTYFVTITATSSAGSVEVTSDGITVVEEDAILNGVSVFEGEPCNDTGVNNSPMFNHHDWIIQRNSSIDTDYQSSTDTLSGYWTIAENLLSFTPDMYYSIEQKSLYGDDWSPFQSYTYNHGHRQAHVTGVLLDPGRLYRFVVKLCAGETCYRPVHSNGVLILANPPTTGALDVQHDNTTVPEKLLVVLEMFADPDIQIPQEKYGVVDIYEWAITDQSETGRLHTQWHELKNPSIIPNKYKIEFFVSLDGIFDFSKCRKFTVRGYNKAGLYSTVSADIKDCNAFDPVLIKPNTVIDAVGKPDPSRDGYGEAILLQTNARWPYPDMDYTPNMNYISAVWPTLRYNSYTVAILKAQNMDVTTYYLPSATLSLSDPCSHPDAIKCETTEHEFINVKFKDGELQHGHRYIVCIHTQYTEIQHEKWTQVLPEIKTCSDGIRVDLTPPSPGNVWIGKPGQGYQISTTDMYISWESFKDVEEVQAMSHSSGIQSYSLGIGTSMGGNDVMAFHDVGVVNHKAIHGLTLHSGHTYYATIKAVDFANRAAVQTSKPVTVDTSPPIKSDNPITIQGRHITSTSELGACWKGVFSDPESDIDYFKWSIGSQPGHSDIMEFTRETSECGNYDKIHKLGLKQGHAYYVSVKAFNKARLMTLATSWAYIVDLSAPLRGHVFDVLPSGNIKTDIDFQTDMSRLKVSWNGFHDPHSSIKEYFLSMGTCSSCDDVLAEQSVGIVSEVEVDYVHIGSGLTYFTTVTACNTADLCTSAVSDGVTIDNSPPNVGVVTDGTNSNDIEYQSITNWIGAKWYDFTDAQSGISHYVWWAGTNPGGSDILPKTEVHLVEEATAYNFSKQLPESTRIFVTVRAFNKAGLFADGTSNGFLVDITAPDIKKEPTFTRDFGLVENTQFYRSSVKVEWKVEDPESHIERQYLSLRSHLGGDFELSSTQVNGIARDFILTGLKLHDGVTYYVTLVSCNGAQLCSSSTSSGILVDSSPPNRGMFAVQTDHAVDKELSRHVSGFMTWWKYAINLAWLGFSDAHSDITHYLVNVGSTYMGADLNADATSPKRVNHSMSGKDCFDEGKVQTYAIPTQKLVSFDLLYISVWAVNKVGLSSPIVHSKFRKLPQGILSLVRRCESEDCEGQCVCAPQDKVCHNNGSSCSDVTIGNPNNLLQVSDVMFGTSDVQFTPSNTVLQGHWSIVHRQGRVPFMFQWSVGFTDHDVPAGIFDPQHDRVWHDAGQQTFVVYTTQQGQLLDEAVSFSVFVKAWYDKNTYAVFKSNGVIIDSKRPAVLNILGRSITETMTISSMKDDDFTKEGVSLMVNWTNKFSNDRTMIKHYHVYISTFPGGHDIWDCGEDLPNSETTYLVRSLSLSTGVRYYVNVIAYGFSGIHHTESSDGFVIDNMKPRAGVVFDGIGLHDLEYQNSSNTIEAHWHGFSDTESGMKKYFWCVSNTSVASECNIRDWEDVGIQTSVSRALAGILLIGKVYYNKVYAVDNVGYISDVAISDGVTIDVTPPQPEYLYHTEDNVLKNPSFETYESSLSLDTIDLHNICALSTDFIPKFWFLSTGSCATILTSNRNLARDGGSFLFIKGSVKQEIDGLKLGGLYRVDFFSSPVPVRTASVSNKEGFVSFGKSKHLFLLYSKAYRHDDHKTSLSREIVSWHRHTFYLTATEMRSSIEIGSTDANTGILLDQISVRHVEKSLKNNTKTHVSAHIVYVHQWGSIHAAWSFFEDFSPITEYNWAIGYTTGGTQIQRFTSAGINNFGYNSNVTLIHNTFVHVTVTATNTAELVGISYSDPIHVDLTPPDIVYVHDGRSSTADEDAWTDNEVAVNFWAKDDESGIEYCEWAIGYQESGSDLQTFEKLATTDNIAFKDFNYDILENKTIYSTIRCHNRAGLFSSKSSDGVKISIYPPAMNNAEITIIPLSITEYQAGNHYQSDIHNVRIQWSGFEDFTGIEQYKITFTDVESTTEEKMSFPTGQVMHSASIMNMNMPEGLHNITLQAISKLLLTSEKVLYNLTAVRTKPTKRGTEMMHSWHAGNEEYTLSWDDIFVSQYPLFYEVSVGTSEGGCDILQWQETMGTSITFGLPPTISDISKLTLHVFVRAIDASGTFEDIKFVIKK</sequence>
<name>A0A8B8AQX5_CRAVI</name>
<evidence type="ECO:0000256" key="1">
    <source>
        <dbReference type="SAM" id="SignalP"/>
    </source>
</evidence>
<dbReference type="GeneID" id="111104048"/>
<reference evidence="5" key="1">
    <citation type="submission" date="2025-08" db="UniProtKB">
        <authorList>
            <consortium name="RefSeq"/>
        </authorList>
    </citation>
    <scope>IDENTIFICATION</scope>
    <source>
        <tissue evidence="5">Whole sample</tissue>
    </source>
</reference>
<dbReference type="KEGG" id="cvn:111104048"/>
<evidence type="ECO:0000313" key="5">
    <source>
        <dbReference type="RefSeq" id="XP_022293461.1"/>
    </source>
</evidence>
<dbReference type="PANTHER" id="PTHR16897">
    <property type="entry name" value="OS10G0105400 PROTEIN"/>
    <property type="match status" value="1"/>
</dbReference>
<dbReference type="SUPFAM" id="SSF49265">
    <property type="entry name" value="Fibronectin type III"/>
    <property type="match status" value="2"/>
</dbReference>
<evidence type="ECO:0000259" key="2">
    <source>
        <dbReference type="PROSITE" id="PS00022"/>
    </source>
</evidence>
<dbReference type="OrthoDB" id="6061841at2759"/>
<organism evidence="4 5">
    <name type="scientific">Crassostrea virginica</name>
    <name type="common">Eastern oyster</name>
    <dbReference type="NCBI Taxonomy" id="6565"/>
    <lineage>
        <taxon>Eukaryota</taxon>
        <taxon>Metazoa</taxon>
        <taxon>Spiralia</taxon>
        <taxon>Lophotrochozoa</taxon>
        <taxon>Mollusca</taxon>
        <taxon>Bivalvia</taxon>
        <taxon>Autobranchia</taxon>
        <taxon>Pteriomorphia</taxon>
        <taxon>Ostreida</taxon>
        <taxon>Ostreoidea</taxon>
        <taxon>Ostreidae</taxon>
        <taxon>Crassostrea</taxon>
    </lineage>
</organism>
<protein>
    <submittedName>
        <fullName evidence="5">Uncharacterized protein LOC111104048 isoform X1</fullName>
    </submittedName>
</protein>
<dbReference type="InterPro" id="IPR000742">
    <property type="entry name" value="EGF"/>
</dbReference>
<evidence type="ECO:0000259" key="3">
    <source>
        <dbReference type="PROSITE" id="PS01186"/>
    </source>
</evidence>
<feature type="signal peptide" evidence="1">
    <location>
        <begin position="1"/>
        <end position="22"/>
    </location>
</feature>
<gene>
    <name evidence="5" type="primary">LOC111104048</name>
</gene>